<keyword evidence="11" id="KW-1185">Reference proteome</keyword>
<keyword evidence="4 8" id="KW-0276">Fatty acid metabolism</keyword>
<dbReference type="InterPro" id="IPR037143">
    <property type="entry name" value="4-PPantetheinyl_Trfase_dom_sf"/>
</dbReference>
<dbReference type="KEGG" id="kpf:IX53_08990"/>
<keyword evidence="6 8" id="KW-0443">Lipid metabolism</keyword>
<comment type="function">
    <text evidence="8">Transfers the 4'-phosphopantetheine moiety from coenzyme A to a Ser of acyl-carrier-protein.</text>
</comment>
<reference evidence="10 11" key="1">
    <citation type="submission" date="2015-04" db="EMBL/GenBank/DDBJ databases">
        <title>Complete Genome Sequence of Kosmotoga pacifica SLHLJ1.</title>
        <authorList>
            <person name="Jiang L.J."/>
            <person name="Shao Z.Z."/>
            <person name="Jebbar M."/>
        </authorList>
    </citation>
    <scope>NUCLEOTIDE SEQUENCE [LARGE SCALE GENOMIC DNA]</scope>
    <source>
        <strain evidence="10 11">SLHLJ1</strain>
    </source>
</reference>
<evidence type="ECO:0000256" key="3">
    <source>
        <dbReference type="ARBA" id="ARBA00022723"/>
    </source>
</evidence>
<evidence type="ECO:0000313" key="10">
    <source>
        <dbReference type="EMBL" id="AKI97933.1"/>
    </source>
</evidence>
<keyword evidence="3 8" id="KW-0479">Metal-binding</keyword>
<dbReference type="EMBL" id="CP011232">
    <property type="protein sequence ID" value="AKI97933.1"/>
    <property type="molecule type" value="Genomic_DNA"/>
</dbReference>
<evidence type="ECO:0000313" key="11">
    <source>
        <dbReference type="Proteomes" id="UP000035159"/>
    </source>
</evidence>
<dbReference type="InterPro" id="IPR004568">
    <property type="entry name" value="Ppantetheine-prot_Trfase_dom"/>
</dbReference>
<dbReference type="NCBIfam" id="TIGR00556">
    <property type="entry name" value="pantethn_trn"/>
    <property type="match status" value="1"/>
</dbReference>
<dbReference type="Pfam" id="PF01648">
    <property type="entry name" value="ACPS"/>
    <property type="match status" value="1"/>
</dbReference>
<evidence type="ECO:0000256" key="8">
    <source>
        <dbReference type="HAMAP-Rule" id="MF_00101"/>
    </source>
</evidence>
<sequence length="116" mass="12764">MASFKLGTDIVKISRLNDNVIERILGSEELKIFNSFNSEKRRREFAAGRFAAKEALIKALNKKDLELKSLQFLMAADGSPIPSEETKRLVGAVELLVSISHDSEYAVAVVLLVGEG</sequence>
<evidence type="ECO:0000256" key="5">
    <source>
        <dbReference type="ARBA" id="ARBA00022842"/>
    </source>
</evidence>
<dbReference type="HAMAP" id="MF_00101">
    <property type="entry name" value="AcpS"/>
    <property type="match status" value="1"/>
</dbReference>
<dbReference type="EC" id="2.7.8.7" evidence="8"/>
<comment type="similarity">
    <text evidence="8">Belongs to the P-Pant transferase superfamily. AcpS family.</text>
</comment>
<proteinExistence type="inferred from homology"/>
<comment type="cofactor">
    <cofactor evidence="8">
        <name>Mg(2+)</name>
        <dbReference type="ChEBI" id="CHEBI:18420"/>
    </cofactor>
</comment>
<protein>
    <recommendedName>
        <fullName evidence="8">Holo-[acyl-carrier-protein] synthase</fullName>
        <shortName evidence="8">Holo-ACP synthase</shortName>
        <ecNumber evidence="8">2.7.8.7</ecNumber>
    </recommendedName>
    <alternativeName>
        <fullName evidence="8">4'-phosphopantetheinyl transferase AcpS</fullName>
    </alternativeName>
</protein>
<dbReference type="InterPro" id="IPR008278">
    <property type="entry name" value="4-PPantetheinyl_Trfase_dom"/>
</dbReference>
<dbReference type="GO" id="GO:0000287">
    <property type="term" value="F:magnesium ion binding"/>
    <property type="evidence" value="ECO:0007669"/>
    <property type="project" value="UniProtKB-UniRule"/>
</dbReference>
<keyword evidence="5 8" id="KW-0460">Magnesium</keyword>
<keyword evidence="7 8" id="KW-0275">Fatty acid biosynthesis</keyword>
<dbReference type="RefSeq" id="WP_047755068.1">
    <property type="nucleotide sequence ID" value="NZ_CAJUHA010000018.1"/>
</dbReference>
<feature type="binding site" evidence="8">
    <location>
        <position position="54"/>
    </location>
    <ligand>
        <name>Mg(2+)</name>
        <dbReference type="ChEBI" id="CHEBI:18420"/>
    </ligand>
</feature>
<evidence type="ECO:0000256" key="7">
    <source>
        <dbReference type="ARBA" id="ARBA00023160"/>
    </source>
</evidence>
<keyword evidence="2 8" id="KW-0808">Transferase</keyword>
<dbReference type="InterPro" id="IPR002582">
    <property type="entry name" value="ACPS"/>
</dbReference>
<dbReference type="SUPFAM" id="SSF56214">
    <property type="entry name" value="4'-phosphopantetheinyl transferase"/>
    <property type="match status" value="1"/>
</dbReference>
<dbReference type="STRING" id="1330330.IX53_08990"/>
<evidence type="ECO:0000256" key="4">
    <source>
        <dbReference type="ARBA" id="ARBA00022832"/>
    </source>
</evidence>
<feature type="binding site" evidence="8">
    <location>
        <position position="9"/>
    </location>
    <ligand>
        <name>Mg(2+)</name>
        <dbReference type="ChEBI" id="CHEBI:18420"/>
    </ligand>
</feature>
<dbReference type="PATRIC" id="fig|1330330.3.peg.1829"/>
<dbReference type="GO" id="GO:0008897">
    <property type="term" value="F:holo-[acyl-carrier-protein] synthase activity"/>
    <property type="evidence" value="ECO:0007669"/>
    <property type="project" value="UniProtKB-UniRule"/>
</dbReference>
<dbReference type="GO" id="GO:0006633">
    <property type="term" value="P:fatty acid biosynthetic process"/>
    <property type="evidence" value="ECO:0007669"/>
    <property type="project" value="UniProtKB-UniRule"/>
</dbReference>
<dbReference type="GO" id="GO:0005737">
    <property type="term" value="C:cytoplasm"/>
    <property type="evidence" value="ECO:0007669"/>
    <property type="project" value="UniProtKB-SubCell"/>
</dbReference>
<keyword evidence="1 8" id="KW-0444">Lipid biosynthesis</keyword>
<accession>A0A0G2ZGR7</accession>
<comment type="subcellular location">
    <subcellularLocation>
        <location evidence="8">Cytoplasm</location>
    </subcellularLocation>
</comment>
<evidence type="ECO:0000256" key="2">
    <source>
        <dbReference type="ARBA" id="ARBA00022679"/>
    </source>
</evidence>
<organism evidence="10 11">
    <name type="scientific">Kosmotoga pacifica</name>
    <dbReference type="NCBI Taxonomy" id="1330330"/>
    <lineage>
        <taxon>Bacteria</taxon>
        <taxon>Thermotogati</taxon>
        <taxon>Thermotogota</taxon>
        <taxon>Thermotogae</taxon>
        <taxon>Kosmotogales</taxon>
        <taxon>Kosmotogaceae</taxon>
        <taxon>Kosmotoga</taxon>
    </lineage>
</organism>
<keyword evidence="8" id="KW-0963">Cytoplasm</keyword>
<comment type="catalytic activity">
    <reaction evidence="8">
        <text>apo-[ACP] + CoA = holo-[ACP] + adenosine 3',5'-bisphosphate + H(+)</text>
        <dbReference type="Rhea" id="RHEA:12068"/>
        <dbReference type="Rhea" id="RHEA-COMP:9685"/>
        <dbReference type="Rhea" id="RHEA-COMP:9690"/>
        <dbReference type="ChEBI" id="CHEBI:15378"/>
        <dbReference type="ChEBI" id="CHEBI:29999"/>
        <dbReference type="ChEBI" id="CHEBI:57287"/>
        <dbReference type="ChEBI" id="CHEBI:58343"/>
        <dbReference type="ChEBI" id="CHEBI:64479"/>
        <dbReference type="EC" id="2.7.8.7"/>
    </reaction>
</comment>
<dbReference type="Proteomes" id="UP000035159">
    <property type="component" value="Chromosome"/>
</dbReference>
<evidence type="ECO:0000256" key="6">
    <source>
        <dbReference type="ARBA" id="ARBA00023098"/>
    </source>
</evidence>
<gene>
    <name evidence="8" type="primary">acpS</name>
    <name evidence="10" type="ORF">IX53_08990</name>
</gene>
<dbReference type="AlphaFoldDB" id="A0A0G2ZGR7"/>
<dbReference type="Gene3D" id="3.90.470.20">
    <property type="entry name" value="4'-phosphopantetheinyl transferase domain"/>
    <property type="match status" value="1"/>
</dbReference>
<evidence type="ECO:0000259" key="9">
    <source>
        <dbReference type="Pfam" id="PF01648"/>
    </source>
</evidence>
<name>A0A0G2ZGR7_9BACT</name>
<feature type="domain" description="4'-phosphopantetheinyl transferase" evidence="9">
    <location>
        <begin position="6"/>
        <end position="110"/>
    </location>
</feature>
<evidence type="ECO:0000256" key="1">
    <source>
        <dbReference type="ARBA" id="ARBA00022516"/>
    </source>
</evidence>